<reference evidence="2 3" key="1">
    <citation type="submission" date="2020-09" db="EMBL/GenBank/DDBJ databases">
        <title>Photobacterium sp. CAU 1568 isolated from sand of Sido Beach.</title>
        <authorList>
            <person name="Kim W."/>
        </authorList>
    </citation>
    <scope>NUCLEOTIDE SEQUENCE [LARGE SCALE GENOMIC DNA]</scope>
    <source>
        <strain evidence="2 3">CAU 1568</strain>
    </source>
</reference>
<feature type="domain" description="BioF2-like acetyltransferase" evidence="1">
    <location>
        <begin position="211"/>
        <end position="360"/>
    </location>
</feature>
<evidence type="ECO:0000313" key="2">
    <source>
        <dbReference type="EMBL" id="MBD8514198.1"/>
    </source>
</evidence>
<sequence>MESKNSSIQCEWIVNPDHKWLAEHWCALEEQAEPNLFLSWLWIGTWLDCFVDNCCVVLARQEDKIVGLGIIVIKEKKIAGLSYGRQFCLHRTGIPSQDQIWIEYNDFLMDKTLANTVRPLMTACVMSQMNGTDLFEIGASLDVDFVSNGPQSVAAHCGSERADKQAVLSGLALAEKRAFAEKEVVWESVGFALDFGPLKDKQQTLDSFLSRNARYQIKRSLNKYNALGEVKITTASSVTQGLELFNHAAEYHLSRWGSKSEQSGFANPGFLHFHHELIRRGLPQGRIAIHHLQAGEDDLGVIYNFHHANWVLFYLSALNYGSGDNHLKPGLVAHYLLIQDAWENGALGYDFMGGIARYKKTFANRECRLAISQFRYPHFTYSVKKAIRALKRRALKRRVLSESSSDCP</sequence>
<dbReference type="InterPro" id="IPR038740">
    <property type="entry name" value="BioF2-like_GNAT_dom"/>
</dbReference>
<accession>A0ABR9BNP9</accession>
<dbReference type="Proteomes" id="UP000649768">
    <property type="component" value="Unassembled WGS sequence"/>
</dbReference>
<dbReference type="SUPFAM" id="SSF55729">
    <property type="entry name" value="Acyl-CoA N-acyltransferases (Nat)"/>
    <property type="match status" value="1"/>
</dbReference>
<organism evidence="2 3">
    <name type="scientific">Photobacterium arenosum</name>
    <dbReference type="NCBI Taxonomy" id="2774143"/>
    <lineage>
        <taxon>Bacteria</taxon>
        <taxon>Pseudomonadati</taxon>
        <taxon>Pseudomonadota</taxon>
        <taxon>Gammaproteobacteria</taxon>
        <taxon>Vibrionales</taxon>
        <taxon>Vibrionaceae</taxon>
        <taxon>Photobacterium</taxon>
    </lineage>
</organism>
<name>A0ABR9BNP9_9GAMM</name>
<dbReference type="Gene3D" id="3.40.630.30">
    <property type="match status" value="1"/>
</dbReference>
<dbReference type="InterPro" id="IPR016181">
    <property type="entry name" value="Acyl_CoA_acyltransferase"/>
</dbReference>
<dbReference type="EMBL" id="JACYTP010000011">
    <property type="protein sequence ID" value="MBD8514198.1"/>
    <property type="molecule type" value="Genomic_DNA"/>
</dbReference>
<evidence type="ECO:0000259" key="1">
    <source>
        <dbReference type="Pfam" id="PF13480"/>
    </source>
</evidence>
<dbReference type="RefSeq" id="WP_192016855.1">
    <property type="nucleotide sequence ID" value="NZ_JACYTP010000011.1"/>
</dbReference>
<protein>
    <submittedName>
        <fullName evidence="2">GNAT family N-acetyltransferase</fullName>
    </submittedName>
</protein>
<evidence type="ECO:0000313" key="3">
    <source>
        <dbReference type="Proteomes" id="UP000649768"/>
    </source>
</evidence>
<keyword evidence="3" id="KW-1185">Reference proteome</keyword>
<gene>
    <name evidence="2" type="ORF">IFO68_16065</name>
</gene>
<comment type="caution">
    <text evidence="2">The sequence shown here is derived from an EMBL/GenBank/DDBJ whole genome shotgun (WGS) entry which is preliminary data.</text>
</comment>
<dbReference type="Pfam" id="PF13480">
    <property type="entry name" value="Acetyltransf_6"/>
    <property type="match status" value="1"/>
</dbReference>
<proteinExistence type="predicted"/>